<protein>
    <submittedName>
        <fullName evidence="2">Uncharacterized protein</fullName>
    </submittedName>
</protein>
<proteinExistence type="predicted"/>
<keyword evidence="3" id="KW-1185">Reference proteome</keyword>
<dbReference type="Proteomes" id="UP000030663">
    <property type="component" value="Unassembled WGS sequence"/>
</dbReference>
<dbReference type="EMBL" id="JH658581">
    <property type="protein sequence ID" value="EXK77710.1"/>
    <property type="molecule type" value="Genomic_DNA"/>
</dbReference>
<feature type="region of interest" description="Disordered" evidence="1">
    <location>
        <begin position="129"/>
        <end position="156"/>
    </location>
</feature>
<sequence>MFGSPDEHKQVFLVRNDGKYGEVKPITTNESFYVFEDPSLEADTASVKGNTQDIRVHGGFYPKPFRPPQSEPGSLAPFQKGTVSRILNTDVAGELKKKKYYMARNRRRQRMNRRQALKAACIREQHSSIRANGPSRLQGGSGVTMRQNTLDKDFPKYRARNKAAQRWARALCTMYNRTCG</sequence>
<name>X0B6H0_FUSOX</name>
<dbReference type="HOGENOM" id="CLU_1777534_0_0_1"/>
<evidence type="ECO:0000313" key="3">
    <source>
        <dbReference type="Proteomes" id="UP000030663"/>
    </source>
</evidence>
<evidence type="ECO:0000313" key="2">
    <source>
        <dbReference type="EMBL" id="EXK77710.1"/>
    </source>
</evidence>
<gene>
    <name evidence="2" type="ORF">FOQG_17594</name>
</gene>
<reference evidence="2 3" key="1">
    <citation type="submission" date="2011-11" db="EMBL/GenBank/DDBJ databases">
        <title>The Genome Sequence of Fusarium oxysporum PHW815.</title>
        <authorList>
            <consortium name="The Broad Institute Genome Sequencing Platform"/>
            <person name="Ma L.-J."/>
            <person name="Gale L.R."/>
            <person name="Schwartz D.C."/>
            <person name="Zhou S."/>
            <person name="Corby-Kistler H."/>
            <person name="Young S.K."/>
            <person name="Zeng Q."/>
            <person name="Gargeya S."/>
            <person name="Fitzgerald M."/>
            <person name="Haas B."/>
            <person name="Abouelleil A."/>
            <person name="Alvarado L."/>
            <person name="Arachchi H.M."/>
            <person name="Berlin A."/>
            <person name="Brown A."/>
            <person name="Chapman S.B."/>
            <person name="Chen Z."/>
            <person name="Dunbar C."/>
            <person name="Freedman E."/>
            <person name="Gearin G."/>
            <person name="Goldberg J."/>
            <person name="Griggs A."/>
            <person name="Gujja S."/>
            <person name="Heiman D."/>
            <person name="Howarth C."/>
            <person name="Larson L."/>
            <person name="Lui A."/>
            <person name="MacDonald P.J.P."/>
            <person name="Montmayeur A."/>
            <person name="Murphy C."/>
            <person name="Neiman D."/>
            <person name="Pearson M."/>
            <person name="Priest M."/>
            <person name="Roberts A."/>
            <person name="Saif S."/>
            <person name="Shea T."/>
            <person name="Shenoy N."/>
            <person name="Sisk P."/>
            <person name="Stolte C."/>
            <person name="Sykes S."/>
            <person name="Wortman J."/>
            <person name="Nusbaum C."/>
            <person name="Birren B."/>
        </authorList>
    </citation>
    <scope>NUCLEOTIDE SEQUENCE [LARGE SCALE GENOMIC DNA]</scope>
    <source>
        <strain evidence="2 3">54005</strain>
    </source>
</reference>
<accession>X0B6H0</accession>
<organism evidence="2 3">
    <name type="scientific">Fusarium oxysporum f. sp. raphani 54005</name>
    <dbReference type="NCBI Taxonomy" id="1089458"/>
    <lineage>
        <taxon>Eukaryota</taxon>
        <taxon>Fungi</taxon>
        <taxon>Dikarya</taxon>
        <taxon>Ascomycota</taxon>
        <taxon>Pezizomycotina</taxon>
        <taxon>Sordariomycetes</taxon>
        <taxon>Hypocreomycetidae</taxon>
        <taxon>Hypocreales</taxon>
        <taxon>Nectriaceae</taxon>
        <taxon>Fusarium</taxon>
        <taxon>Fusarium oxysporum species complex</taxon>
    </lineage>
</organism>
<dbReference type="OrthoDB" id="10336381at2759"/>
<dbReference type="AlphaFoldDB" id="X0B6H0"/>
<evidence type="ECO:0000256" key="1">
    <source>
        <dbReference type="SAM" id="MobiDB-lite"/>
    </source>
</evidence>